<dbReference type="GO" id="GO:0008168">
    <property type="term" value="F:methyltransferase activity"/>
    <property type="evidence" value="ECO:0007669"/>
    <property type="project" value="UniProtKB-KW"/>
</dbReference>
<feature type="non-terminal residue" evidence="2">
    <location>
        <position position="85"/>
    </location>
</feature>
<dbReference type="GO" id="GO:0032259">
    <property type="term" value="P:methylation"/>
    <property type="evidence" value="ECO:0007669"/>
    <property type="project" value="UniProtKB-KW"/>
</dbReference>
<dbReference type="AlphaFoldDB" id="A0A6J4KGE0"/>
<name>A0A6J4KGE0_9BACT</name>
<evidence type="ECO:0000256" key="1">
    <source>
        <dbReference type="SAM" id="MobiDB-lite"/>
    </source>
</evidence>
<proteinExistence type="predicted"/>
<gene>
    <name evidence="2" type="ORF">AVDCRST_MAG11-972</name>
</gene>
<keyword evidence="2" id="KW-0489">Methyltransferase</keyword>
<dbReference type="EMBL" id="CADCTU010000218">
    <property type="protein sequence ID" value="CAA9303116.1"/>
    <property type="molecule type" value="Genomic_DNA"/>
</dbReference>
<feature type="non-terminal residue" evidence="2">
    <location>
        <position position="1"/>
    </location>
</feature>
<keyword evidence="2" id="KW-0689">Ribosomal protein</keyword>
<protein>
    <submittedName>
        <fullName evidence="2">Ribosomal protein L11 methyltransferase</fullName>
    </submittedName>
</protein>
<evidence type="ECO:0000313" key="2">
    <source>
        <dbReference type="EMBL" id="CAA9303116.1"/>
    </source>
</evidence>
<dbReference type="GO" id="GO:0005840">
    <property type="term" value="C:ribosome"/>
    <property type="evidence" value="ECO:0007669"/>
    <property type="project" value="UniProtKB-KW"/>
</dbReference>
<feature type="compositionally biased region" description="Basic and acidic residues" evidence="1">
    <location>
        <begin position="18"/>
        <end position="36"/>
    </location>
</feature>
<keyword evidence="2" id="KW-0687">Ribonucleoprotein</keyword>
<feature type="compositionally biased region" description="Basic and acidic residues" evidence="1">
    <location>
        <begin position="43"/>
        <end position="65"/>
    </location>
</feature>
<feature type="region of interest" description="Disordered" evidence="1">
    <location>
        <begin position="1"/>
        <end position="85"/>
    </location>
</feature>
<feature type="compositionally biased region" description="Basic and acidic residues" evidence="1">
    <location>
        <begin position="75"/>
        <end position="85"/>
    </location>
</feature>
<organism evidence="2">
    <name type="scientific">uncultured Gemmatimonadaceae bacterium</name>
    <dbReference type="NCBI Taxonomy" id="246130"/>
    <lineage>
        <taxon>Bacteria</taxon>
        <taxon>Pseudomonadati</taxon>
        <taxon>Gemmatimonadota</taxon>
        <taxon>Gemmatimonadia</taxon>
        <taxon>Gemmatimonadales</taxon>
        <taxon>Gemmatimonadaceae</taxon>
        <taxon>environmental samples</taxon>
    </lineage>
</organism>
<feature type="compositionally biased region" description="Pro residues" evidence="1">
    <location>
        <begin position="1"/>
        <end position="10"/>
    </location>
</feature>
<accession>A0A6J4KGE0</accession>
<reference evidence="2" key="1">
    <citation type="submission" date="2020-02" db="EMBL/GenBank/DDBJ databases">
        <authorList>
            <person name="Meier V. D."/>
        </authorList>
    </citation>
    <scope>NUCLEOTIDE SEQUENCE</scope>
    <source>
        <strain evidence="2">AVDCRST_MAG11</strain>
    </source>
</reference>
<sequence length="85" mass="9353">RGRRGAPPPARRAGGPRAGEHHLVGAHRPAADDRRGAPGGRNRHPERDPRRGARGDARRDRGRRVDARRRGRRGGVVERVDQPAV</sequence>
<keyword evidence="2" id="KW-0808">Transferase</keyword>